<dbReference type="GO" id="GO:0006281">
    <property type="term" value="P:DNA repair"/>
    <property type="evidence" value="ECO:0007669"/>
    <property type="project" value="TreeGrafter"/>
</dbReference>
<dbReference type="GO" id="GO:0005524">
    <property type="term" value="F:ATP binding"/>
    <property type="evidence" value="ECO:0007669"/>
    <property type="project" value="UniProtKB-KW"/>
</dbReference>
<keyword evidence="1" id="KW-0547">Nucleotide-binding</keyword>
<evidence type="ECO:0000256" key="2">
    <source>
        <dbReference type="ARBA" id="ARBA00022801"/>
    </source>
</evidence>
<dbReference type="InterPro" id="IPR000330">
    <property type="entry name" value="SNF2_N"/>
</dbReference>
<dbReference type="PANTHER" id="PTHR45626">
    <property type="entry name" value="TRANSCRIPTION TERMINATION FACTOR 2-RELATED"/>
    <property type="match status" value="1"/>
</dbReference>
<name>A0A537IYG1_9BACT</name>
<dbReference type="SUPFAM" id="SSF52540">
    <property type="entry name" value="P-loop containing nucleoside triphosphate hydrolases"/>
    <property type="match status" value="1"/>
</dbReference>
<dbReference type="PROSITE" id="PS51194">
    <property type="entry name" value="HELICASE_CTER"/>
    <property type="match status" value="1"/>
</dbReference>
<dbReference type="InterPro" id="IPR049730">
    <property type="entry name" value="SNF2/RAD54-like_C"/>
</dbReference>
<keyword evidence="5" id="KW-0347">Helicase</keyword>
<evidence type="ECO:0000313" key="5">
    <source>
        <dbReference type="EMBL" id="TMI76351.1"/>
    </source>
</evidence>
<dbReference type="Pfam" id="PF00271">
    <property type="entry name" value="Helicase_C"/>
    <property type="match status" value="1"/>
</dbReference>
<evidence type="ECO:0000256" key="1">
    <source>
        <dbReference type="ARBA" id="ARBA00022741"/>
    </source>
</evidence>
<protein>
    <submittedName>
        <fullName evidence="5">DEAD/DEAH box helicase</fullName>
    </submittedName>
</protein>
<keyword evidence="2" id="KW-0378">Hydrolase</keyword>
<feature type="domain" description="Helicase C-terminal" evidence="4">
    <location>
        <begin position="136"/>
        <end position="284"/>
    </location>
</feature>
<dbReference type="CDD" id="cd18793">
    <property type="entry name" value="SF2_C_SNF"/>
    <property type="match status" value="1"/>
</dbReference>
<dbReference type="Gene3D" id="3.40.50.300">
    <property type="entry name" value="P-loop containing nucleotide triphosphate hydrolases"/>
    <property type="match status" value="1"/>
</dbReference>
<dbReference type="EMBL" id="VBAO01000515">
    <property type="protein sequence ID" value="TMI76351.1"/>
    <property type="molecule type" value="Genomic_DNA"/>
</dbReference>
<dbReference type="InterPro" id="IPR027417">
    <property type="entry name" value="P-loop_NTPase"/>
</dbReference>
<keyword evidence="3" id="KW-0067">ATP-binding</keyword>
<gene>
    <name evidence="5" type="ORF">E6H04_15055</name>
</gene>
<proteinExistence type="predicted"/>
<dbReference type="Pfam" id="PF00176">
    <property type="entry name" value="SNF2-rel_dom"/>
    <property type="match status" value="1"/>
</dbReference>
<reference evidence="5 6" key="1">
    <citation type="journal article" date="2019" name="Nat. Microbiol.">
        <title>Mediterranean grassland soil C-N compound turnover is dependent on rainfall and depth, and is mediated by genomically divergent microorganisms.</title>
        <authorList>
            <person name="Diamond S."/>
            <person name="Andeer P.F."/>
            <person name="Li Z."/>
            <person name="Crits-Christoph A."/>
            <person name="Burstein D."/>
            <person name="Anantharaman K."/>
            <person name="Lane K.R."/>
            <person name="Thomas B.C."/>
            <person name="Pan C."/>
            <person name="Northen T.R."/>
            <person name="Banfield J.F."/>
        </authorList>
    </citation>
    <scope>NUCLEOTIDE SEQUENCE [LARGE SCALE GENOMIC DNA]</scope>
    <source>
        <strain evidence="5">NP_7</strain>
    </source>
</reference>
<sequence length="297" mass="34371">MWSLFEFLNPGMLGAAPALRLRGVEGRAPSAEMREFLGRALRPFILRRTKEQVLRELPPKHEQTLYCELEQRQREVYNELREHYRRTLLRRVEREGFNRTMFVVLEALLRLRQAACHPGLIDRSRKDEPSAKLDVLLPRLTEVIAEGHKALVFSQFMTLLGIVRDRLDRSGVPYEYLDGSTRDRATRVRRFEEDADCRLFLVSLKAGGLGLNLTAADYVFLLDPWWNPAAEAQAIDRTHRIGQTRPVFAYRLIAHDTVEEKVLALQQTKRDLADAIITDDNSLVRALRREDLQVLLS</sequence>
<evidence type="ECO:0000256" key="3">
    <source>
        <dbReference type="ARBA" id="ARBA00022840"/>
    </source>
</evidence>
<dbReference type="InterPro" id="IPR001650">
    <property type="entry name" value="Helicase_C-like"/>
</dbReference>
<dbReference type="SMART" id="SM00490">
    <property type="entry name" value="HELICc"/>
    <property type="match status" value="1"/>
</dbReference>
<dbReference type="GO" id="GO:0008094">
    <property type="term" value="F:ATP-dependent activity, acting on DNA"/>
    <property type="evidence" value="ECO:0007669"/>
    <property type="project" value="TreeGrafter"/>
</dbReference>
<evidence type="ECO:0000313" key="6">
    <source>
        <dbReference type="Proteomes" id="UP000320048"/>
    </source>
</evidence>
<dbReference type="GO" id="GO:0004386">
    <property type="term" value="F:helicase activity"/>
    <property type="evidence" value="ECO:0007669"/>
    <property type="project" value="UniProtKB-KW"/>
</dbReference>
<organism evidence="5 6">
    <name type="scientific">Candidatus Segetimicrobium genomatis</name>
    <dbReference type="NCBI Taxonomy" id="2569760"/>
    <lineage>
        <taxon>Bacteria</taxon>
        <taxon>Bacillati</taxon>
        <taxon>Candidatus Sysuimicrobiota</taxon>
        <taxon>Candidatus Sysuimicrobiia</taxon>
        <taxon>Candidatus Sysuimicrobiales</taxon>
        <taxon>Candidatus Segetimicrobiaceae</taxon>
        <taxon>Candidatus Segetimicrobium</taxon>
    </lineage>
</organism>
<accession>A0A537IYG1</accession>
<comment type="caution">
    <text evidence="5">The sequence shown here is derived from an EMBL/GenBank/DDBJ whole genome shotgun (WGS) entry which is preliminary data.</text>
</comment>
<dbReference type="InterPro" id="IPR050628">
    <property type="entry name" value="SNF2_RAD54_helicase_TF"/>
</dbReference>
<dbReference type="Proteomes" id="UP000320048">
    <property type="component" value="Unassembled WGS sequence"/>
</dbReference>
<evidence type="ECO:0000259" key="4">
    <source>
        <dbReference type="PROSITE" id="PS51194"/>
    </source>
</evidence>
<dbReference type="GO" id="GO:0016787">
    <property type="term" value="F:hydrolase activity"/>
    <property type="evidence" value="ECO:0007669"/>
    <property type="project" value="UniProtKB-KW"/>
</dbReference>
<dbReference type="AlphaFoldDB" id="A0A537IYG1"/>